<dbReference type="GeneID" id="23462474"/>
<dbReference type="EMBL" id="KP136319">
    <property type="protein sequence ID" value="AJF97557.1"/>
    <property type="molecule type" value="Genomic_DNA"/>
</dbReference>
<evidence type="ECO:0000313" key="3">
    <source>
        <dbReference type="Proteomes" id="UP000202511"/>
    </source>
</evidence>
<dbReference type="RefSeq" id="YP_009119792.1">
    <property type="nucleotide sequence ID" value="NC_026440.1"/>
</dbReference>
<sequence length="403" mass="44834">MDAVLFDALPDEMVCAVLQWLPPRWLWLASFVSGRWRCCAKAVGPRTLWLPGTWNTCSRDIKFFSDEATVRIGALLVDEAAAEGRTSVVLWLYRRLGIRWTAYTVRLAALGGHKHTIDCMRAQHSMPLPVDKACLLAALIGGPGIRLAQTIHDIGQPWTPMAMAVAVALGKRRAVLALHRAGCPHDDLAVMLALACNRQDLLDAMALTKDEILPATRALCFTPYCRQSHTRRRYAHIVCDAMILGTRGRALAMAILKARDARARGIQQCGHHSSRCRASVGVDTTTPGIPMWGPIMWSMFASIGPAPFVPPPHCALDKWHTRHVDSWQVPTDARQASALAPPKDNLLAWTQSLHNRVNVQQPTPLDRIARDSRGCESQARRRRSLAAIRPRTSPKERHRARNR</sequence>
<dbReference type="InterPro" id="IPR036047">
    <property type="entry name" value="F-box-like_dom_sf"/>
</dbReference>
<dbReference type="KEGG" id="vg:23462474"/>
<evidence type="ECO:0000313" key="2">
    <source>
        <dbReference type="EMBL" id="AJF97557.1"/>
    </source>
</evidence>
<organism evidence="2 3">
    <name type="scientific">Pandoravirus inopinatum</name>
    <dbReference type="NCBI Taxonomy" id="1605721"/>
    <lineage>
        <taxon>Viruses</taxon>
        <taxon>Pandoravirus</taxon>
    </lineage>
</organism>
<protein>
    <submittedName>
        <fullName evidence="2">F-box domain protein</fullName>
    </submittedName>
</protein>
<accession>A0A0B5JCZ8</accession>
<proteinExistence type="predicted"/>
<dbReference type="SUPFAM" id="SSF81383">
    <property type="entry name" value="F-box domain"/>
    <property type="match status" value="1"/>
</dbReference>
<name>A0A0B5JCZ8_9VIRU</name>
<feature type="region of interest" description="Disordered" evidence="1">
    <location>
        <begin position="371"/>
        <end position="403"/>
    </location>
</feature>
<reference evidence="2 3" key="1">
    <citation type="journal article" date="2015" name="Parasitol. Res.">
        <title>Viruses in close associations with free-living amoebae.</title>
        <authorList>
            <person name="Scheid P."/>
        </authorList>
    </citation>
    <scope>NUCLEOTIDE SEQUENCE [LARGE SCALE GENOMIC DNA]</scope>
    <source>
        <strain evidence="2">KlaHel</strain>
    </source>
</reference>
<evidence type="ECO:0000256" key="1">
    <source>
        <dbReference type="SAM" id="MobiDB-lite"/>
    </source>
</evidence>
<dbReference type="Proteomes" id="UP000202511">
    <property type="component" value="Segment"/>
</dbReference>